<dbReference type="AlphaFoldDB" id="A0A1H8P095"/>
<evidence type="ECO:0000313" key="2">
    <source>
        <dbReference type="Proteomes" id="UP000199126"/>
    </source>
</evidence>
<organism evidence="1 2">
    <name type="scientific">Halogranum amylolyticum</name>
    <dbReference type="NCBI Taxonomy" id="660520"/>
    <lineage>
        <taxon>Archaea</taxon>
        <taxon>Methanobacteriati</taxon>
        <taxon>Methanobacteriota</taxon>
        <taxon>Stenosarchaea group</taxon>
        <taxon>Halobacteria</taxon>
        <taxon>Halobacteriales</taxon>
        <taxon>Haloferacaceae</taxon>
    </lineage>
</organism>
<accession>A0A1H8P095</accession>
<proteinExistence type="predicted"/>
<name>A0A1H8P095_9EURY</name>
<dbReference type="NCBIfam" id="NF011470">
    <property type="entry name" value="PRK14887.1"/>
    <property type="match status" value="1"/>
</dbReference>
<reference evidence="2" key="1">
    <citation type="submission" date="2016-10" db="EMBL/GenBank/DDBJ databases">
        <authorList>
            <person name="Varghese N."/>
            <person name="Submissions S."/>
        </authorList>
    </citation>
    <scope>NUCLEOTIDE SEQUENCE [LARGE SCALE GENOMIC DNA]</scope>
    <source>
        <strain evidence="2">CGMCC 1.10121</strain>
    </source>
</reference>
<sequence>MRRARLETEHEHARLLAEAVTPDNTDSMTTTVEDDSIVTVIERETTGGLQATVDDYVVNLTVAETVADNATRHSNS</sequence>
<dbReference type="Proteomes" id="UP000199126">
    <property type="component" value="Unassembled WGS sequence"/>
</dbReference>
<dbReference type="RefSeq" id="WP_089821052.1">
    <property type="nucleotide sequence ID" value="NZ_FODV01000002.1"/>
</dbReference>
<dbReference type="EMBL" id="FODV01000002">
    <property type="protein sequence ID" value="SEO35336.1"/>
    <property type="molecule type" value="Genomic_DNA"/>
</dbReference>
<keyword evidence="2" id="KW-1185">Reference proteome</keyword>
<dbReference type="OrthoDB" id="107316at2157"/>
<protein>
    <recommendedName>
        <fullName evidence="3">KEOPS complex subunit Pcc1</fullName>
    </recommendedName>
</protein>
<gene>
    <name evidence="1" type="ORF">SAMN04487948_10220</name>
</gene>
<evidence type="ECO:0000313" key="1">
    <source>
        <dbReference type="EMBL" id="SEO35336.1"/>
    </source>
</evidence>
<evidence type="ECO:0008006" key="3">
    <source>
        <dbReference type="Google" id="ProtNLM"/>
    </source>
</evidence>